<gene>
    <name evidence="3" type="ORF">T459_28041</name>
</gene>
<dbReference type="Proteomes" id="UP000222542">
    <property type="component" value="Unassembled WGS sequence"/>
</dbReference>
<dbReference type="InterPro" id="IPR040324">
    <property type="entry name" value="WDR44/Dgr2"/>
</dbReference>
<protein>
    <submittedName>
        <fullName evidence="3">Uncharacterized protein</fullName>
    </submittedName>
</protein>
<dbReference type="STRING" id="4072.A0A2G2YFM9"/>
<comment type="caution">
    <text evidence="3">The sequence shown here is derived from an EMBL/GenBank/DDBJ whole genome shotgun (WGS) entry which is preliminary data.</text>
</comment>
<keyword evidence="2" id="KW-0677">Repeat</keyword>
<dbReference type="EMBL" id="AYRZ02000011">
    <property type="protein sequence ID" value="PHT68554.1"/>
    <property type="molecule type" value="Genomic_DNA"/>
</dbReference>
<keyword evidence="4" id="KW-1185">Reference proteome</keyword>
<keyword evidence="1" id="KW-0853">WD repeat</keyword>
<dbReference type="AlphaFoldDB" id="A0A2G2YFM9"/>
<evidence type="ECO:0000256" key="1">
    <source>
        <dbReference type="ARBA" id="ARBA00022574"/>
    </source>
</evidence>
<dbReference type="PANTHER" id="PTHR14221:SF0">
    <property type="entry name" value="WD REPEAT-CONTAINING PROTEIN 44"/>
    <property type="match status" value="1"/>
</dbReference>
<proteinExistence type="predicted"/>
<sequence length="116" mass="13012">MVVRNLHPGVESIIWLDALLRLDINMFEGGVVGYKNGNCHFYDVVGNRLQMGLPVSFQGKKKLTNKTYFPNDSSKVMVTSVDSQVRILCGSNIICKFKGVQNEGDEERSDEEIDLT</sequence>
<name>A0A2G2YFM9_CAPAN</name>
<accession>A0A2G2YFM9</accession>
<reference evidence="3 4" key="2">
    <citation type="journal article" date="2017" name="Genome Biol.">
        <title>New reference genome sequences of hot pepper reveal the massive evolution of plant disease-resistance genes by retroduplication.</title>
        <authorList>
            <person name="Kim S."/>
            <person name="Park J."/>
            <person name="Yeom S.I."/>
            <person name="Kim Y.M."/>
            <person name="Seo E."/>
            <person name="Kim K.T."/>
            <person name="Kim M.S."/>
            <person name="Lee J.M."/>
            <person name="Cheong K."/>
            <person name="Shin H.S."/>
            <person name="Kim S.B."/>
            <person name="Han K."/>
            <person name="Lee J."/>
            <person name="Park M."/>
            <person name="Lee H.A."/>
            <person name="Lee H.Y."/>
            <person name="Lee Y."/>
            <person name="Oh S."/>
            <person name="Lee J.H."/>
            <person name="Choi E."/>
            <person name="Choi E."/>
            <person name="Lee S.E."/>
            <person name="Jeon J."/>
            <person name="Kim H."/>
            <person name="Choi G."/>
            <person name="Song H."/>
            <person name="Lee J."/>
            <person name="Lee S.C."/>
            <person name="Kwon J.K."/>
            <person name="Lee H.Y."/>
            <person name="Koo N."/>
            <person name="Hong Y."/>
            <person name="Kim R.W."/>
            <person name="Kang W.H."/>
            <person name="Huh J.H."/>
            <person name="Kang B.C."/>
            <person name="Yang T.J."/>
            <person name="Lee Y.H."/>
            <person name="Bennetzen J.L."/>
            <person name="Choi D."/>
        </authorList>
    </citation>
    <scope>NUCLEOTIDE SEQUENCE [LARGE SCALE GENOMIC DNA]</scope>
    <source>
        <strain evidence="4">cv. CM334</strain>
    </source>
</reference>
<organism evidence="3 4">
    <name type="scientific">Capsicum annuum</name>
    <name type="common">Capsicum pepper</name>
    <dbReference type="NCBI Taxonomy" id="4072"/>
    <lineage>
        <taxon>Eukaryota</taxon>
        <taxon>Viridiplantae</taxon>
        <taxon>Streptophyta</taxon>
        <taxon>Embryophyta</taxon>
        <taxon>Tracheophyta</taxon>
        <taxon>Spermatophyta</taxon>
        <taxon>Magnoliopsida</taxon>
        <taxon>eudicotyledons</taxon>
        <taxon>Gunneridae</taxon>
        <taxon>Pentapetalae</taxon>
        <taxon>asterids</taxon>
        <taxon>lamiids</taxon>
        <taxon>Solanales</taxon>
        <taxon>Solanaceae</taxon>
        <taxon>Solanoideae</taxon>
        <taxon>Capsiceae</taxon>
        <taxon>Capsicum</taxon>
    </lineage>
</organism>
<evidence type="ECO:0000313" key="3">
    <source>
        <dbReference type="EMBL" id="PHT68554.1"/>
    </source>
</evidence>
<reference evidence="3 4" key="1">
    <citation type="journal article" date="2014" name="Nat. Genet.">
        <title>Genome sequence of the hot pepper provides insights into the evolution of pungency in Capsicum species.</title>
        <authorList>
            <person name="Kim S."/>
            <person name="Park M."/>
            <person name="Yeom S.I."/>
            <person name="Kim Y.M."/>
            <person name="Lee J.M."/>
            <person name="Lee H.A."/>
            <person name="Seo E."/>
            <person name="Choi J."/>
            <person name="Cheong K."/>
            <person name="Kim K.T."/>
            <person name="Jung K."/>
            <person name="Lee G.W."/>
            <person name="Oh S.K."/>
            <person name="Bae C."/>
            <person name="Kim S.B."/>
            <person name="Lee H.Y."/>
            <person name="Kim S.Y."/>
            <person name="Kim M.S."/>
            <person name="Kang B.C."/>
            <person name="Jo Y.D."/>
            <person name="Yang H.B."/>
            <person name="Jeong H.J."/>
            <person name="Kang W.H."/>
            <person name="Kwon J.K."/>
            <person name="Shin C."/>
            <person name="Lim J.Y."/>
            <person name="Park J.H."/>
            <person name="Huh J.H."/>
            <person name="Kim J.S."/>
            <person name="Kim B.D."/>
            <person name="Cohen O."/>
            <person name="Paran I."/>
            <person name="Suh M.C."/>
            <person name="Lee S.B."/>
            <person name="Kim Y.K."/>
            <person name="Shin Y."/>
            <person name="Noh S.J."/>
            <person name="Park J."/>
            <person name="Seo Y.S."/>
            <person name="Kwon S.Y."/>
            <person name="Kim H.A."/>
            <person name="Park J.M."/>
            <person name="Kim H.J."/>
            <person name="Choi S.B."/>
            <person name="Bosland P.W."/>
            <person name="Reeves G."/>
            <person name="Jo S.H."/>
            <person name="Lee B.W."/>
            <person name="Cho H.T."/>
            <person name="Choi H.S."/>
            <person name="Lee M.S."/>
            <person name="Yu Y."/>
            <person name="Do Choi Y."/>
            <person name="Park B.S."/>
            <person name="van Deynze A."/>
            <person name="Ashrafi H."/>
            <person name="Hill T."/>
            <person name="Kim W.T."/>
            <person name="Pai H.S."/>
            <person name="Ahn H.K."/>
            <person name="Yeam I."/>
            <person name="Giovannoni J.J."/>
            <person name="Rose J.K."/>
            <person name="Sorensen I."/>
            <person name="Lee S.J."/>
            <person name="Kim R.W."/>
            <person name="Choi I.Y."/>
            <person name="Choi B.S."/>
            <person name="Lim J.S."/>
            <person name="Lee Y.H."/>
            <person name="Choi D."/>
        </authorList>
    </citation>
    <scope>NUCLEOTIDE SEQUENCE [LARGE SCALE GENOMIC DNA]</scope>
    <source>
        <strain evidence="4">cv. CM334</strain>
    </source>
</reference>
<evidence type="ECO:0000256" key="2">
    <source>
        <dbReference type="ARBA" id="ARBA00022737"/>
    </source>
</evidence>
<dbReference type="PANTHER" id="PTHR14221">
    <property type="entry name" value="WD REPEAT DOMAIN 44"/>
    <property type="match status" value="1"/>
</dbReference>
<evidence type="ECO:0000313" key="4">
    <source>
        <dbReference type="Proteomes" id="UP000222542"/>
    </source>
</evidence>
<dbReference type="Gramene" id="PHT68554">
    <property type="protein sequence ID" value="PHT68554"/>
    <property type="gene ID" value="T459_28041"/>
</dbReference>